<proteinExistence type="inferred from homology"/>
<evidence type="ECO:0000313" key="3">
    <source>
        <dbReference type="EMBL" id="MBS2547026.1"/>
    </source>
</evidence>
<evidence type="ECO:0000259" key="2">
    <source>
        <dbReference type="Pfam" id="PF03795"/>
    </source>
</evidence>
<name>A0ABS5KLX1_9ACTN</name>
<dbReference type="Pfam" id="PF03795">
    <property type="entry name" value="YCII"/>
    <property type="match status" value="1"/>
</dbReference>
<comment type="similarity">
    <text evidence="1">Belongs to the YciI family.</text>
</comment>
<keyword evidence="4" id="KW-1185">Reference proteome</keyword>
<organism evidence="3 4">
    <name type="scientific">Catenulispora pinistramenti</name>
    <dbReference type="NCBI Taxonomy" id="2705254"/>
    <lineage>
        <taxon>Bacteria</taxon>
        <taxon>Bacillati</taxon>
        <taxon>Actinomycetota</taxon>
        <taxon>Actinomycetes</taxon>
        <taxon>Catenulisporales</taxon>
        <taxon>Catenulisporaceae</taxon>
        <taxon>Catenulispora</taxon>
    </lineage>
</organism>
<dbReference type="PANTHER" id="PTHR37828">
    <property type="entry name" value="GSR2449 PROTEIN"/>
    <property type="match status" value="1"/>
</dbReference>
<reference evidence="3 4" key="1">
    <citation type="submission" date="2020-02" db="EMBL/GenBank/DDBJ databases">
        <title>Acidophilic actinobacteria isolated from forest soil.</title>
        <authorList>
            <person name="Golinska P."/>
        </authorList>
    </citation>
    <scope>NUCLEOTIDE SEQUENCE [LARGE SCALE GENOMIC DNA]</scope>
    <source>
        <strain evidence="3 4">NL8</strain>
    </source>
</reference>
<feature type="domain" description="YCII-related" evidence="2">
    <location>
        <begin position="9"/>
        <end position="85"/>
    </location>
</feature>
<dbReference type="InterPro" id="IPR005545">
    <property type="entry name" value="YCII"/>
</dbReference>
<dbReference type="InterPro" id="IPR011008">
    <property type="entry name" value="Dimeric_a/b-barrel"/>
</dbReference>
<evidence type="ECO:0000313" key="4">
    <source>
        <dbReference type="Proteomes" id="UP000730482"/>
    </source>
</evidence>
<gene>
    <name evidence="3" type="ORF">KGQ19_09100</name>
</gene>
<protein>
    <recommendedName>
        <fullName evidence="2">YCII-related domain-containing protein</fullName>
    </recommendedName>
</protein>
<evidence type="ECO:0000256" key="1">
    <source>
        <dbReference type="ARBA" id="ARBA00007689"/>
    </source>
</evidence>
<accession>A0ABS5KLX1</accession>
<dbReference type="EMBL" id="JAAFYZ010000021">
    <property type="protein sequence ID" value="MBS2547026.1"/>
    <property type="molecule type" value="Genomic_DNA"/>
</dbReference>
<dbReference type="Proteomes" id="UP000730482">
    <property type="component" value="Unassembled WGS sequence"/>
</dbReference>
<dbReference type="Gene3D" id="3.30.70.1060">
    <property type="entry name" value="Dimeric alpha+beta barrel"/>
    <property type="match status" value="1"/>
</dbReference>
<sequence>MARFAVEYVYTADTAKRDEIRPAHRAFLREAQDRGELLVSGPWVNNTGALLVFEAEDEAALKKLLEHDPFAEADLVARVRINEFNPVLGTWVAD</sequence>
<dbReference type="SUPFAM" id="SSF54909">
    <property type="entry name" value="Dimeric alpha+beta barrel"/>
    <property type="match status" value="1"/>
</dbReference>
<dbReference type="PANTHER" id="PTHR37828:SF1">
    <property type="entry name" value="YCII-RELATED DOMAIN-CONTAINING PROTEIN"/>
    <property type="match status" value="1"/>
</dbReference>
<comment type="caution">
    <text evidence="3">The sequence shown here is derived from an EMBL/GenBank/DDBJ whole genome shotgun (WGS) entry which is preliminary data.</text>
</comment>